<sequence length="572" mass="62728">MVNRPRCAGNANPGAEPAALTNSITLSRSSGPNVSWLNGAALYQIYPLSFRDRGGDGWGDLDGVIEGLDYVASLGVDGVWISPFYPSPRTDFGYDVADHRAVDPRMGTLAVFDRLIERAHGLGLKVLVDLVCGHTSDAHPWFIDSRRSREGGKADWYVWADAKPDGTAPNNWLSVFGGAAWTWEPRRRQYYLHHFLSSQPALNLHHAAVMDALCETADFWMERGVDGFRIDAVDFFAHDPQLRSNPAALWREPLPPLKPFALQQHVYDMMNPAIGGILARLRETVERHPGRVLLGELSSQPGAGQRIAAYCSPQGLHAAYSLSLAKQPFSAKGFAQALTALPRPEAICWSLSNHDVERAASRWLPAGADPQSFNALLAMLAAALPGTVCLYQGEELGLPNAVLDRHQLRDPFGITYWPDFQGRDGSRTPMPWRADEPNAAFTIGEPWLPVPVSHLELAVDRQDRTAGSRLAVWRAALSLRRNLEALRTGAVAAVEEHGDVLSFERVMGEERLLAVFNMADRPAEFALRGRGEPEALPVPRAPGALPPEPTADGRTLVMPPLSVFLGRLRLPS</sequence>
<dbReference type="Gene3D" id="2.60.40.1180">
    <property type="entry name" value="Golgi alpha-mannosidase II"/>
    <property type="match status" value="1"/>
</dbReference>
<dbReference type="InterPro" id="IPR045857">
    <property type="entry name" value="O16G_dom_2"/>
</dbReference>
<protein>
    <submittedName>
        <fullName evidence="6">Alpha-glucosidase</fullName>
    </submittedName>
</protein>
<dbReference type="InterPro" id="IPR017853">
    <property type="entry name" value="GH"/>
</dbReference>
<feature type="domain" description="Glycosyl hydrolase family 13 catalytic" evidence="5">
    <location>
        <begin position="44"/>
        <end position="427"/>
    </location>
</feature>
<keyword evidence="6" id="KW-0614">Plasmid</keyword>
<evidence type="ECO:0000256" key="4">
    <source>
        <dbReference type="SAM" id="MobiDB-lite"/>
    </source>
</evidence>
<gene>
    <name evidence="6" type="ORF">A6A40_20410</name>
</gene>
<dbReference type="GO" id="GO:0004556">
    <property type="term" value="F:alpha-amylase activity"/>
    <property type="evidence" value="ECO:0007669"/>
    <property type="project" value="TreeGrafter"/>
</dbReference>
<geneLocation type="plasmid" evidence="6 7">
    <name>pYZ2</name>
</geneLocation>
<dbReference type="FunFam" id="3.90.400.10:FF:000002">
    <property type="entry name" value="Sucrose isomerase"/>
    <property type="match status" value="1"/>
</dbReference>
<dbReference type="PANTHER" id="PTHR10357:SF179">
    <property type="entry name" value="NEUTRAL AND BASIC AMINO ACID TRANSPORT PROTEIN RBAT"/>
    <property type="match status" value="1"/>
</dbReference>
<dbReference type="SUPFAM" id="SSF51445">
    <property type="entry name" value="(Trans)glycosidases"/>
    <property type="match status" value="1"/>
</dbReference>
<dbReference type="EMBL" id="CP028903">
    <property type="protein sequence ID" value="AWB07399.1"/>
    <property type="molecule type" value="Genomic_DNA"/>
</dbReference>
<dbReference type="Pfam" id="PF00128">
    <property type="entry name" value="Alpha-amylase"/>
    <property type="match status" value="1"/>
</dbReference>
<evidence type="ECO:0000313" key="6">
    <source>
        <dbReference type="EMBL" id="AWB07399.1"/>
    </source>
</evidence>
<evidence type="ECO:0000259" key="5">
    <source>
        <dbReference type="SMART" id="SM00642"/>
    </source>
</evidence>
<keyword evidence="3" id="KW-0326">Glycosidase</keyword>
<dbReference type="PANTHER" id="PTHR10357">
    <property type="entry name" value="ALPHA-AMYLASE FAMILY MEMBER"/>
    <property type="match status" value="1"/>
</dbReference>
<keyword evidence="2" id="KW-0378">Hydrolase</keyword>
<reference evidence="6 7" key="1">
    <citation type="submission" date="2018-04" db="EMBL/GenBank/DDBJ databases">
        <title>Complete genome sequence of the nitrogen-fixing bacterium Azospirillum humicireducens type strain SgZ-5.</title>
        <authorList>
            <person name="Yu Z."/>
        </authorList>
    </citation>
    <scope>NUCLEOTIDE SEQUENCE [LARGE SCALE GENOMIC DNA]</scope>
    <source>
        <strain evidence="6 7">SgZ-5</strain>
        <plasmid evidence="6 7">pYZ2</plasmid>
    </source>
</reference>
<dbReference type="SMART" id="SM00642">
    <property type="entry name" value="Aamy"/>
    <property type="match status" value="1"/>
</dbReference>
<dbReference type="KEGG" id="ahu:A6A40_20410"/>
<dbReference type="AlphaFoldDB" id="A0A2R4VSI4"/>
<dbReference type="Gene3D" id="3.90.400.10">
    <property type="entry name" value="Oligo-1,6-glucosidase, Domain 2"/>
    <property type="match status" value="1"/>
</dbReference>
<evidence type="ECO:0000256" key="1">
    <source>
        <dbReference type="ARBA" id="ARBA00008061"/>
    </source>
</evidence>
<name>A0A2R4VSI4_9PROT</name>
<evidence type="ECO:0000256" key="3">
    <source>
        <dbReference type="ARBA" id="ARBA00023295"/>
    </source>
</evidence>
<comment type="similarity">
    <text evidence="1">Belongs to the glycosyl hydrolase 13 family.</text>
</comment>
<dbReference type="GO" id="GO:0009313">
    <property type="term" value="P:oligosaccharide catabolic process"/>
    <property type="evidence" value="ECO:0007669"/>
    <property type="project" value="TreeGrafter"/>
</dbReference>
<organism evidence="6 7">
    <name type="scientific">Azospirillum humicireducens</name>
    <dbReference type="NCBI Taxonomy" id="1226968"/>
    <lineage>
        <taxon>Bacteria</taxon>
        <taxon>Pseudomonadati</taxon>
        <taxon>Pseudomonadota</taxon>
        <taxon>Alphaproteobacteria</taxon>
        <taxon>Rhodospirillales</taxon>
        <taxon>Azospirillaceae</taxon>
        <taxon>Azospirillum</taxon>
    </lineage>
</organism>
<accession>A0A2R4VSI4</accession>
<evidence type="ECO:0000256" key="2">
    <source>
        <dbReference type="ARBA" id="ARBA00022801"/>
    </source>
</evidence>
<feature type="region of interest" description="Disordered" evidence="4">
    <location>
        <begin position="533"/>
        <end position="553"/>
    </location>
</feature>
<dbReference type="InterPro" id="IPR006047">
    <property type="entry name" value="GH13_cat_dom"/>
</dbReference>
<proteinExistence type="inferred from homology"/>
<keyword evidence="7" id="KW-1185">Reference proteome</keyword>
<dbReference type="OrthoDB" id="9805159at2"/>
<dbReference type="InterPro" id="IPR013780">
    <property type="entry name" value="Glyco_hydro_b"/>
</dbReference>
<dbReference type="Gene3D" id="3.20.20.80">
    <property type="entry name" value="Glycosidases"/>
    <property type="match status" value="2"/>
</dbReference>
<evidence type="ECO:0000313" key="7">
    <source>
        <dbReference type="Proteomes" id="UP000077405"/>
    </source>
</evidence>
<dbReference type="Proteomes" id="UP000077405">
    <property type="component" value="Plasmid pYZ2"/>
</dbReference>